<proteinExistence type="predicted"/>
<dbReference type="InterPro" id="IPR009832">
    <property type="entry name" value="DUF1397"/>
</dbReference>
<feature type="signal peptide" evidence="2">
    <location>
        <begin position="1"/>
        <end position="24"/>
    </location>
</feature>
<keyword evidence="1" id="KW-1133">Transmembrane helix</keyword>
<evidence type="ECO:0000313" key="3">
    <source>
        <dbReference type="EMBL" id="CAH1115170.1"/>
    </source>
</evidence>
<feature type="transmembrane region" description="Helical" evidence="1">
    <location>
        <begin position="220"/>
        <end position="238"/>
    </location>
</feature>
<keyword evidence="1" id="KW-0812">Transmembrane</keyword>
<dbReference type="Pfam" id="PF07165">
    <property type="entry name" value="DUF1397"/>
    <property type="match status" value="1"/>
</dbReference>
<evidence type="ECO:0000256" key="1">
    <source>
        <dbReference type="SAM" id="Phobius"/>
    </source>
</evidence>
<feature type="chain" id="PRO_5040332339" evidence="2">
    <location>
        <begin position="25"/>
        <end position="240"/>
    </location>
</feature>
<protein>
    <submittedName>
        <fullName evidence="3">Uncharacterized protein</fullName>
    </submittedName>
</protein>
<dbReference type="PANTHER" id="PTHR20997">
    <property type="entry name" value="EG:BACR42I17.2 PROTEIN-RELATED"/>
    <property type="match status" value="1"/>
</dbReference>
<organism evidence="3 4">
    <name type="scientific">Psylliodes chrysocephalus</name>
    <dbReference type="NCBI Taxonomy" id="3402493"/>
    <lineage>
        <taxon>Eukaryota</taxon>
        <taxon>Metazoa</taxon>
        <taxon>Ecdysozoa</taxon>
        <taxon>Arthropoda</taxon>
        <taxon>Hexapoda</taxon>
        <taxon>Insecta</taxon>
        <taxon>Pterygota</taxon>
        <taxon>Neoptera</taxon>
        <taxon>Endopterygota</taxon>
        <taxon>Coleoptera</taxon>
        <taxon>Polyphaga</taxon>
        <taxon>Cucujiformia</taxon>
        <taxon>Chrysomeloidea</taxon>
        <taxon>Chrysomelidae</taxon>
        <taxon>Galerucinae</taxon>
        <taxon>Alticini</taxon>
        <taxon>Psylliodes</taxon>
    </lineage>
</organism>
<dbReference type="AlphaFoldDB" id="A0A9P0D767"/>
<gene>
    <name evidence="3" type="ORF">PSYICH_LOCUS15522</name>
</gene>
<accession>A0A9P0D767</accession>
<keyword evidence="1" id="KW-0472">Membrane</keyword>
<evidence type="ECO:0000256" key="2">
    <source>
        <dbReference type="SAM" id="SignalP"/>
    </source>
</evidence>
<dbReference type="OrthoDB" id="6757185at2759"/>
<dbReference type="EMBL" id="OV651821">
    <property type="protein sequence ID" value="CAH1115170.1"/>
    <property type="molecule type" value="Genomic_DNA"/>
</dbReference>
<name>A0A9P0D767_9CUCU</name>
<keyword evidence="4" id="KW-1185">Reference proteome</keyword>
<evidence type="ECO:0000313" key="4">
    <source>
        <dbReference type="Proteomes" id="UP001153636"/>
    </source>
</evidence>
<dbReference type="Proteomes" id="UP001153636">
    <property type="component" value="Chromosome 9"/>
</dbReference>
<dbReference type="PANTHER" id="PTHR20997:SF2">
    <property type="entry name" value="EG:BACR42I17.2 PROTEIN-RELATED"/>
    <property type="match status" value="1"/>
</dbReference>
<reference evidence="3" key="1">
    <citation type="submission" date="2022-01" db="EMBL/GenBank/DDBJ databases">
        <authorList>
            <person name="King R."/>
        </authorList>
    </citation>
    <scope>NUCLEOTIDE SEQUENCE</scope>
</reference>
<sequence length="240" mass="27460">MSTKNNHVCGLGLVFTLLLVVVAAQTQEPYNELSNHWYTKCHTQTKTDAAFDKLYGDAVEFKRYLKYAFTFIPEQTKNFCNSERGNLEKRIKELSTDMRPCLAPNEKYMENFVYTSFTEFLHFLCHNNAESINIFFHPNAQECRNKLVTGTNSNFGNCFSKLLRPTATGQPNKKELCGDLTIVKQCFAETLTQQCPSYGAYKKLNEDFFKYVSKPCAGCAFYLNSILLVISLLASYLFSH</sequence>
<keyword evidence="2" id="KW-0732">Signal</keyword>